<name>A0A0C2WH03_AMAMK</name>
<protein>
    <submittedName>
        <fullName evidence="2">Uncharacterized protein</fullName>
    </submittedName>
</protein>
<dbReference type="EMBL" id="KN818293">
    <property type="protein sequence ID" value="KIL60757.1"/>
    <property type="molecule type" value="Genomic_DNA"/>
</dbReference>
<evidence type="ECO:0000313" key="3">
    <source>
        <dbReference type="Proteomes" id="UP000054549"/>
    </source>
</evidence>
<dbReference type="HOGENOM" id="CLU_2497421_0_0_1"/>
<organism evidence="2 3">
    <name type="scientific">Amanita muscaria (strain Koide BX008)</name>
    <dbReference type="NCBI Taxonomy" id="946122"/>
    <lineage>
        <taxon>Eukaryota</taxon>
        <taxon>Fungi</taxon>
        <taxon>Dikarya</taxon>
        <taxon>Basidiomycota</taxon>
        <taxon>Agaricomycotina</taxon>
        <taxon>Agaricomycetes</taxon>
        <taxon>Agaricomycetidae</taxon>
        <taxon>Agaricales</taxon>
        <taxon>Pluteineae</taxon>
        <taxon>Amanitaceae</taxon>
        <taxon>Amanita</taxon>
    </lineage>
</organism>
<proteinExistence type="predicted"/>
<reference evidence="2 3" key="1">
    <citation type="submission" date="2014-04" db="EMBL/GenBank/DDBJ databases">
        <title>Evolutionary Origins and Diversification of the Mycorrhizal Mutualists.</title>
        <authorList>
            <consortium name="DOE Joint Genome Institute"/>
            <consortium name="Mycorrhizal Genomics Consortium"/>
            <person name="Kohler A."/>
            <person name="Kuo A."/>
            <person name="Nagy L.G."/>
            <person name="Floudas D."/>
            <person name="Copeland A."/>
            <person name="Barry K.W."/>
            <person name="Cichocki N."/>
            <person name="Veneault-Fourrey C."/>
            <person name="LaButti K."/>
            <person name="Lindquist E.A."/>
            <person name="Lipzen A."/>
            <person name="Lundell T."/>
            <person name="Morin E."/>
            <person name="Murat C."/>
            <person name="Riley R."/>
            <person name="Ohm R."/>
            <person name="Sun H."/>
            <person name="Tunlid A."/>
            <person name="Henrissat B."/>
            <person name="Grigoriev I.V."/>
            <person name="Hibbett D.S."/>
            <person name="Martin F."/>
        </authorList>
    </citation>
    <scope>NUCLEOTIDE SEQUENCE [LARGE SCALE GENOMIC DNA]</scope>
    <source>
        <strain evidence="2 3">Koide BX008</strain>
    </source>
</reference>
<dbReference type="AlphaFoldDB" id="A0A0C2WH03"/>
<accession>A0A0C2WH03</accession>
<gene>
    <name evidence="2" type="ORF">M378DRAFT_167733</name>
</gene>
<feature type="region of interest" description="Disordered" evidence="1">
    <location>
        <begin position="1"/>
        <end position="21"/>
    </location>
</feature>
<dbReference type="InParanoid" id="A0A0C2WH03"/>
<feature type="compositionally biased region" description="Basic and acidic residues" evidence="1">
    <location>
        <begin position="1"/>
        <end position="13"/>
    </location>
</feature>
<evidence type="ECO:0000256" key="1">
    <source>
        <dbReference type="SAM" id="MobiDB-lite"/>
    </source>
</evidence>
<dbReference type="Proteomes" id="UP000054549">
    <property type="component" value="Unassembled WGS sequence"/>
</dbReference>
<sequence length="86" mass="9838">MSSVFKDKSKPDPGQKAGIEPPAIRVEERICIQGMWTRVHGYRRCYLSHSYGVLTSGIRSMTTIHSTQSAYQYITIYHIPCKKPHL</sequence>
<evidence type="ECO:0000313" key="2">
    <source>
        <dbReference type="EMBL" id="KIL60757.1"/>
    </source>
</evidence>
<keyword evidence="3" id="KW-1185">Reference proteome</keyword>